<accession>A0ABV8UQ21</accession>
<evidence type="ECO:0000313" key="1">
    <source>
        <dbReference type="EMBL" id="MFC4353392.1"/>
    </source>
</evidence>
<gene>
    <name evidence="1" type="ORF">ACFOW6_17755</name>
</gene>
<keyword evidence="2" id="KW-1185">Reference proteome</keyword>
<dbReference type="RefSeq" id="WP_382423768.1">
    <property type="nucleotide sequence ID" value="NZ_JBHSCW010000015.1"/>
</dbReference>
<comment type="caution">
    <text evidence="1">The sequence shown here is derived from an EMBL/GenBank/DDBJ whole genome shotgun (WGS) entry which is preliminary data.</text>
</comment>
<dbReference type="Proteomes" id="UP001595799">
    <property type="component" value="Unassembled WGS sequence"/>
</dbReference>
<reference evidence="2" key="1">
    <citation type="journal article" date="2019" name="Int. J. Syst. Evol. Microbiol.">
        <title>The Global Catalogue of Microorganisms (GCM) 10K type strain sequencing project: providing services to taxonomists for standard genome sequencing and annotation.</title>
        <authorList>
            <consortium name="The Broad Institute Genomics Platform"/>
            <consortium name="The Broad Institute Genome Sequencing Center for Infectious Disease"/>
            <person name="Wu L."/>
            <person name="Ma J."/>
        </authorList>
    </citation>
    <scope>NUCLEOTIDE SEQUENCE [LARGE SCALE GENOMIC DNA]</scope>
    <source>
        <strain evidence="2">CECT 8472</strain>
    </source>
</reference>
<evidence type="ECO:0000313" key="2">
    <source>
        <dbReference type="Proteomes" id="UP001595799"/>
    </source>
</evidence>
<name>A0ABV8UQ21_9PROT</name>
<dbReference type="EMBL" id="JBHSCW010000015">
    <property type="protein sequence ID" value="MFC4353392.1"/>
    <property type="molecule type" value="Genomic_DNA"/>
</dbReference>
<sequence length="350" mass="37613">MTPGSFKKLRGPTSEVLGGLLGFDKKTKEVPFTKIIPARQTRQGEGDISYTPARTITGTKTKTTYEPKDPGNPLAGIPGLEGPFVAPMSQQEQQLVDKIGQAGKNQQNPMARELLDFTTAGGFTGRINPFQSVPGSQQALEDTVGGKFLSPESNPHLQGAIEAAQRPVIQQFEEQTIPNLRSEFTAAGQMIQPEGSSPFDMAVARAQSGLMNELGDISSQMSMQNYAQERGRQMDAISQGLQAEQLTQQTQQQERSRQMDAVAQGLQMDRTQLENMIESLRASALPRIVEQQGIDAGVQEFQRRMDTLMRALEMTAGVSSPTVATQPGTPGTPGAIGPLAGAAGEIIGML</sequence>
<proteinExistence type="predicted"/>
<organism evidence="1 2">
    <name type="scientific">Fodinicurvata halophila</name>
    <dbReference type="NCBI Taxonomy" id="1419723"/>
    <lineage>
        <taxon>Bacteria</taxon>
        <taxon>Pseudomonadati</taxon>
        <taxon>Pseudomonadota</taxon>
        <taxon>Alphaproteobacteria</taxon>
        <taxon>Rhodospirillales</taxon>
        <taxon>Rhodovibrionaceae</taxon>
        <taxon>Fodinicurvata</taxon>
    </lineage>
</organism>
<protein>
    <submittedName>
        <fullName evidence="1">Uncharacterized protein</fullName>
    </submittedName>
</protein>